<reference evidence="2 3" key="1">
    <citation type="submission" date="2023-03" db="EMBL/GenBank/DDBJ databases">
        <title>Draft genome sequence of type strain Streptomyces ferralitis JCM 14344.</title>
        <authorList>
            <person name="Klaysubun C."/>
            <person name="Duangmal K."/>
        </authorList>
    </citation>
    <scope>NUCLEOTIDE SEQUENCE [LARGE SCALE GENOMIC DNA]</scope>
    <source>
        <strain evidence="2 3">JCM 14344</strain>
    </source>
</reference>
<dbReference type="PANTHER" id="PTHR43433:SF5">
    <property type="entry name" value="AB HYDROLASE-1 DOMAIN-CONTAINING PROTEIN"/>
    <property type="match status" value="1"/>
</dbReference>
<gene>
    <name evidence="2" type="ORF">P2L57_18780</name>
</gene>
<dbReference type="Proteomes" id="UP001220022">
    <property type="component" value="Unassembled WGS sequence"/>
</dbReference>
<dbReference type="EMBL" id="JARHTQ010000011">
    <property type="protein sequence ID" value="MDF2257687.1"/>
    <property type="molecule type" value="Genomic_DNA"/>
</dbReference>
<organism evidence="2 3">
    <name type="scientific">Streptantibioticus ferralitis</name>
    <dbReference type="NCBI Taxonomy" id="236510"/>
    <lineage>
        <taxon>Bacteria</taxon>
        <taxon>Bacillati</taxon>
        <taxon>Actinomycetota</taxon>
        <taxon>Actinomycetes</taxon>
        <taxon>Kitasatosporales</taxon>
        <taxon>Streptomycetaceae</taxon>
        <taxon>Streptantibioticus</taxon>
    </lineage>
</organism>
<proteinExistence type="predicted"/>
<comment type="caution">
    <text evidence="2">The sequence shown here is derived from an EMBL/GenBank/DDBJ whole genome shotgun (WGS) entry which is preliminary data.</text>
</comment>
<evidence type="ECO:0000313" key="2">
    <source>
        <dbReference type="EMBL" id="MDF2257687.1"/>
    </source>
</evidence>
<keyword evidence="3" id="KW-1185">Reference proteome</keyword>
<dbReference type="Gene3D" id="3.40.50.1820">
    <property type="entry name" value="alpha/beta hydrolase"/>
    <property type="match status" value="1"/>
</dbReference>
<dbReference type="InterPro" id="IPR050471">
    <property type="entry name" value="AB_hydrolase"/>
</dbReference>
<protein>
    <submittedName>
        <fullName evidence="2">Alpha/beta hydrolase</fullName>
    </submittedName>
</protein>
<name>A0ABT5Z204_9ACTN</name>
<dbReference type="PANTHER" id="PTHR43433">
    <property type="entry name" value="HYDROLASE, ALPHA/BETA FOLD FAMILY PROTEIN"/>
    <property type="match status" value="1"/>
</dbReference>
<evidence type="ECO:0000259" key="1">
    <source>
        <dbReference type="Pfam" id="PF00561"/>
    </source>
</evidence>
<accession>A0ABT5Z204</accession>
<evidence type="ECO:0000313" key="3">
    <source>
        <dbReference type="Proteomes" id="UP001220022"/>
    </source>
</evidence>
<dbReference type="GO" id="GO:0016787">
    <property type="term" value="F:hydrolase activity"/>
    <property type="evidence" value="ECO:0007669"/>
    <property type="project" value="UniProtKB-KW"/>
</dbReference>
<sequence>MVEREELIVRSNELQLWTERFGGPNDPAVLLIMGTSAQGIGWPDELVKAIVAGGRQVIRFDHRDTGRSTCVDFATTPYTLADIASDVTAVLDGHGLTAAHIVGASLGGAVAQWLAVHRPERVLTLTSIMSGPMGCDAGPAWARAMTGQAPDPDDLPPPAPSFLRHLAHRATLPQATRDEHVAANLETWRVLNGDVLPFDEVAARRFVEASYDRATDRAAALNHDLAGRRMTDDRRAPLSSIKAPTLVIHGTEDPLRPLPHGEALAEQIPHARLQVISGMGHAFFSPELPRQIGEIILKHTASA</sequence>
<dbReference type="InterPro" id="IPR000073">
    <property type="entry name" value="AB_hydrolase_1"/>
</dbReference>
<keyword evidence="2" id="KW-0378">Hydrolase</keyword>
<dbReference type="SUPFAM" id="SSF53474">
    <property type="entry name" value="alpha/beta-Hydrolases"/>
    <property type="match status" value="1"/>
</dbReference>
<dbReference type="RefSeq" id="WP_275815947.1">
    <property type="nucleotide sequence ID" value="NZ_BAAANM010000022.1"/>
</dbReference>
<dbReference type="InterPro" id="IPR029058">
    <property type="entry name" value="AB_hydrolase_fold"/>
</dbReference>
<dbReference type="Pfam" id="PF00561">
    <property type="entry name" value="Abhydrolase_1"/>
    <property type="match status" value="1"/>
</dbReference>
<feature type="domain" description="AB hydrolase-1" evidence="1">
    <location>
        <begin position="27"/>
        <end position="284"/>
    </location>
</feature>